<feature type="compositionally biased region" description="Basic and acidic residues" evidence="10">
    <location>
        <begin position="853"/>
        <end position="887"/>
    </location>
</feature>
<evidence type="ECO:0000256" key="5">
    <source>
        <dbReference type="ARBA" id="ARBA00010954"/>
    </source>
</evidence>
<dbReference type="InterPro" id="IPR001085">
    <property type="entry name" value="Ser_HO-MeTrfase"/>
</dbReference>
<dbReference type="EC" id="2.1.2.1" evidence="9"/>
<keyword evidence="6 9" id="KW-0554">One-carbon metabolism</keyword>
<evidence type="ECO:0000313" key="12">
    <source>
        <dbReference type="EMBL" id="PJF18543.1"/>
    </source>
</evidence>
<feature type="compositionally biased region" description="Basic residues" evidence="10">
    <location>
        <begin position="545"/>
        <end position="555"/>
    </location>
</feature>
<dbReference type="InterPro" id="IPR008862">
    <property type="entry name" value="Tcp11"/>
</dbReference>
<feature type="domain" description="Serine hydroxymethyltransferase-like" evidence="11">
    <location>
        <begin position="3"/>
        <end position="62"/>
    </location>
</feature>
<keyword evidence="13" id="KW-1185">Reference proteome</keyword>
<dbReference type="PANTHER" id="PTHR11680:SF35">
    <property type="entry name" value="SERINE HYDROXYMETHYLTRANSFERASE 1"/>
    <property type="match status" value="1"/>
</dbReference>
<dbReference type="InterPro" id="IPR015424">
    <property type="entry name" value="PyrdxlP-dep_Trfase"/>
</dbReference>
<feature type="compositionally biased region" description="Basic and acidic residues" evidence="10">
    <location>
        <begin position="526"/>
        <end position="544"/>
    </location>
</feature>
<dbReference type="Pfam" id="PF05794">
    <property type="entry name" value="Tcp11"/>
    <property type="match status" value="1"/>
</dbReference>
<comment type="similarity">
    <text evidence="4 9">Belongs to the SHMT family.</text>
</comment>
<feature type="region of interest" description="Disordered" evidence="10">
    <location>
        <begin position="469"/>
        <end position="562"/>
    </location>
</feature>
<evidence type="ECO:0000256" key="10">
    <source>
        <dbReference type="SAM" id="MobiDB-lite"/>
    </source>
</evidence>
<evidence type="ECO:0000256" key="1">
    <source>
        <dbReference type="ARBA" id="ARBA00001528"/>
    </source>
</evidence>
<comment type="pathway">
    <text evidence="3 9">One-carbon metabolism; tetrahydrofolate interconversion.</text>
</comment>
<dbReference type="Proteomes" id="UP000240830">
    <property type="component" value="Unassembled WGS sequence"/>
</dbReference>
<dbReference type="GO" id="GO:0030170">
    <property type="term" value="F:pyridoxal phosphate binding"/>
    <property type="evidence" value="ECO:0007669"/>
    <property type="project" value="InterPro"/>
</dbReference>
<evidence type="ECO:0000256" key="7">
    <source>
        <dbReference type="ARBA" id="ARBA00022679"/>
    </source>
</evidence>
<dbReference type="OrthoDB" id="10265628at2759"/>
<dbReference type="GO" id="GO:0004372">
    <property type="term" value="F:glycine hydroxymethyltransferase activity"/>
    <property type="evidence" value="ECO:0007669"/>
    <property type="project" value="UniProtKB-EC"/>
</dbReference>
<dbReference type="GO" id="GO:0019264">
    <property type="term" value="P:glycine biosynthetic process from serine"/>
    <property type="evidence" value="ECO:0007669"/>
    <property type="project" value="InterPro"/>
</dbReference>
<keyword evidence="8 9" id="KW-0663">Pyridoxal phosphate</keyword>
<feature type="region of interest" description="Disordered" evidence="10">
    <location>
        <begin position="853"/>
        <end position="899"/>
    </location>
</feature>
<keyword evidence="12" id="KW-0489">Methyltransferase</keyword>
<comment type="cofactor">
    <cofactor evidence="2 9">
        <name>pyridoxal 5'-phosphate</name>
        <dbReference type="ChEBI" id="CHEBI:597326"/>
    </cofactor>
</comment>
<evidence type="ECO:0000256" key="9">
    <source>
        <dbReference type="RuleBase" id="RU000585"/>
    </source>
</evidence>
<feature type="compositionally biased region" description="Polar residues" evidence="10">
    <location>
        <begin position="889"/>
        <end position="898"/>
    </location>
</feature>
<dbReference type="GO" id="GO:0008168">
    <property type="term" value="F:methyltransferase activity"/>
    <property type="evidence" value="ECO:0007669"/>
    <property type="project" value="UniProtKB-KW"/>
</dbReference>
<dbReference type="Gene3D" id="3.40.640.10">
    <property type="entry name" value="Type I PLP-dependent aspartate aminotransferase-like (Major domain)"/>
    <property type="match status" value="2"/>
</dbReference>
<dbReference type="CDD" id="cd00378">
    <property type="entry name" value="SHMT"/>
    <property type="match status" value="1"/>
</dbReference>
<dbReference type="InterPro" id="IPR019798">
    <property type="entry name" value="Ser_HO-MeTrfase_PLP_BS"/>
</dbReference>
<protein>
    <recommendedName>
        <fullName evidence="9">Serine hydroxymethyltransferase</fullName>
        <ecNumber evidence="9">2.1.2.1</ecNumber>
    </recommendedName>
</protein>
<dbReference type="Gene3D" id="3.90.1150.10">
    <property type="entry name" value="Aspartate Aminotransferase, domain 1"/>
    <property type="match status" value="1"/>
</dbReference>
<dbReference type="EMBL" id="MTSL01000117">
    <property type="protein sequence ID" value="PJF18543.1"/>
    <property type="molecule type" value="Genomic_DNA"/>
</dbReference>
<dbReference type="GO" id="GO:0005739">
    <property type="term" value="C:mitochondrion"/>
    <property type="evidence" value="ECO:0007669"/>
    <property type="project" value="TreeGrafter"/>
</dbReference>
<dbReference type="Pfam" id="PF00464">
    <property type="entry name" value="SHMT"/>
    <property type="match status" value="2"/>
</dbReference>
<evidence type="ECO:0000256" key="2">
    <source>
        <dbReference type="ARBA" id="ARBA00001933"/>
    </source>
</evidence>
<keyword evidence="7 9" id="KW-0808">Transferase</keyword>
<proteinExistence type="inferred from homology"/>
<feature type="compositionally biased region" description="Low complexity" evidence="10">
    <location>
        <begin position="473"/>
        <end position="484"/>
    </location>
</feature>
<gene>
    <name evidence="12" type="ORF">PSACC_01691</name>
</gene>
<feature type="domain" description="Serine hydroxymethyltransferase-like" evidence="11">
    <location>
        <begin position="63"/>
        <end position="324"/>
    </location>
</feature>
<evidence type="ECO:0000259" key="11">
    <source>
        <dbReference type="Pfam" id="PF00464"/>
    </source>
</evidence>
<dbReference type="GO" id="GO:0035999">
    <property type="term" value="P:tetrahydrofolate interconversion"/>
    <property type="evidence" value="ECO:0007669"/>
    <property type="project" value="UniProtKB-UniPathway"/>
</dbReference>
<dbReference type="InterPro" id="IPR049943">
    <property type="entry name" value="Ser_HO-MeTrfase-like"/>
</dbReference>
<dbReference type="InterPro" id="IPR039429">
    <property type="entry name" value="SHMT-like_dom"/>
</dbReference>
<reference evidence="12 13" key="1">
    <citation type="submission" date="2016-10" db="EMBL/GenBank/DDBJ databases">
        <title>The genome of Paramicrosporidium saccamoebae is the missing link in understanding Cryptomycota and Microsporidia evolution.</title>
        <authorList>
            <person name="Quandt C.A."/>
            <person name="Beaudet D."/>
            <person name="Corsaro D."/>
            <person name="Michel R."/>
            <person name="Corradi N."/>
            <person name="James T."/>
        </authorList>
    </citation>
    <scope>NUCLEOTIDE SEQUENCE [LARGE SCALE GENOMIC DNA]</scope>
    <source>
        <strain evidence="12 13">KSL3</strain>
    </source>
</reference>
<comment type="function">
    <text evidence="9">Interconversion of serine and glycine.</text>
</comment>
<dbReference type="InterPro" id="IPR015422">
    <property type="entry name" value="PyrdxlP-dep_Trfase_small"/>
</dbReference>
<comment type="similarity">
    <text evidence="5">Belongs to the TCP11 family.</text>
</comment>
<evidence type="ECO:0000313" key="13">
    <source>
        <dbReference type="Proteomes" id="UP000240830"/>
    </source>
</evidence>
<accession>A0A2H9TLA9</accession>
<comment type="caution">
    <text evidence="12">The sequence shown here is derived from an EMBL/GenBank/DDBJ whole genome shotgun (WGS) entry which is preliminary data.</text>
</comment>
<dbReference type="UniPathway" id="UPA00193"/>
<dbReference type="SUPFAM" id="SSF53383">
    <property type="entry name" value="PLP-dependent transferases"/>
    <property type="match status" value="1"/>
</dbReference>
<evidence type="ECO:0000256" key="8">
    <source>
        <dbReference type="ARBA" id="ARBA00022898"/>
    </source>
</evidence>
<dbReference type="PROSITE" id="PS00096">
    <property type="entry name" value="SHMT"/>
    <property type="match status" value="1"/>
</dbReference>
<sequence>MLQNYTSVAVMEANGSILTNKYSEGLPGARYYAGNEHIDELERLCQRRALEAFRLDPAVWGTSKRKISSTSIFFESMPYQVDPATGLIDYNKLAENARLFHPKVLICGASAYPREWDYERLRAIADEHGAYMMMDMAHISGLVAAQEAADPFQWSDIVTTTTHKTLRGPRAGLIFFRKVGLKGEATTLEERMNFAVFPSTQGGPHNNTIAGVAVALRQAAQPEFREYACAVRKNAVVLADALCKFGYNIATDGTDNHIVLWDLRSLKLTGSKVEKICEMAHITLNKNSVAGDVSAMSPGGVRIGTAALTSRGFTASHFVKVAELLHKAVQITVQIQNSCGSKLLKDFVLAAQDNKQIQMLGAEVEAFASQFPMPGARRDSNPQPFGPKPNALVHCATSANLPTKEDVIMVGADQNNIHMQTASESVSSPDGPNGTMFFISLEGDECVQSAPPTPFSSSLPKGFHPEERMQQNSLLGSLSSSPSGTQTRRSSILQDHKSRLAGHSESPQAKAEALHRRLSSSQASAENKRSEMRERMAREREERERKRKQSVAQQKRKTEKEQREFWARMKQRDFVVQYRRERLRMVPRSKLLQVEVGSSALLNEMALLIQCTWLRGKIRPLVNELLKTGILDTEDYENMKKLMMSKQVIEIAANFVLRIIKCDPVAERLTNPSRAGRILLTAILLDQYGNEVMPNASGEEITLLDHASTLSEGLGTFLLNPTRAGMLAVAEQWGVFRDSFGIWQAQSRPMLVKNMQQDYINLQDIVSSLGSEARAEWMPHVKRHQERLRNALKRVAGQSSIDELENTLRGMKIDILTKPNDEKIDFNEQPQLEDEEKRKFAIEIVESLSKYEERSNESLPRCEGKSNESFPRCEGKSNESLSEREGGVQESSLKSENSATERIRIAHELMVDPTFNHRKLMEMTTGRPFVAEFEAPAVEGQDMATFLQFALLVKKHLLDMVNWKGTLAEQLQESLPDVFLQEQLRNGALEPFQILEFLCSTMGGMCAPVRDSGVQQLLEKAKANSDSIEALCHEMGTMLMLMHEDLSNFNLNTLKPKLAKMIVSYERDWYAEHILNQPFPIAEKLICLVDSRISGLHTDRKPLGKLHATIAEVFLVVLGYGHDNLKDMEAVETRHCELLCLEHDRLRRLQQSFSDFIRLSALALSLRSLGHPDPEDAVLQCRLLTLRTDSENIVAELCRNAKGLESSIKSAVERVLSGTDPLVTLLTRRVSALLRQGMLDDSPTPKPVSSMVRNGFAKGLCPDYNAAAEELVRAYRLHREVLAPVYHKIITLNQS</sequence>
<dbReference type="GO" id="GO:0032259">
    <property type="term" value="P:methylation"/>
    <property type="evidence" value="ECO:0007669"/>
    <property type="project" value="UniProtKB-KW"/>
</dbReference>
<dbReference type="PANTHER" id="PTHR11680">
    <property type="entry name" value="SERINE HYDROXYMETHYLTRANSFERASE"/>
    <property type="match status" value="1"/>
</dbReference>
<organism evidence="12 13">
    <name type="scientific">Paramicrosporidium saccamoebae</name>
    <dbReference type="NCBI Taxonomy" id="1246581"/>
    <lineage>
        <taxon>Eukaryota</taxon>
        <taxon>Fungi</taxon>
        <taxon>Fungi incertae sedis</taxon>
        <taxon>Cryptomycota</taxon>
        <taxon>Cryptomycota incertae sedis</taxon>
        <taxon>Paramicrosporidium</taxon>
    </lineage>
</organism>
<evidence type="ECO:0000256" key="3">
    <source>
        <dbReference type="ARBA" id="ARBA00004777"/>
    </source>
</evidence>
<evidence type="ECO:0000256" key="6">
    <source>
        <dbReference type="ARBA" id="ARBA00022563"/>
    </source>
</evidence>
<dbReference type="InterPro" id="IPR015421">
    <property type="entry name" value="PyrdxlP-dep_Trfase_major"/>
</dbReference>
<evidence type="ECO:0000256" key="4">
    <source>
        <dbReference type="ARBA" id="ARBA00006376"/>
    </source>
</evidence>
<comment type="catalytic activity">
    <reaction evidence="1 9">
        <text>(6R)-5,10-methylene-5,6,7,8-tetrahydrofolate + glycine + H2O = (6S)-5,6,7,8-tetrahydrofolate + L-serine</text>
        <dbReference type="Rhea" id="RHEA:15481"/>
        <dbReference type="ChEBI" id="CHEBI:15377"/>
        <dbReference type="ChEBI" id="CHEBI:15636"/>
        <dbReference type="ChEBI" id="CHEBI:33384"/>
        <dbReference type="ChEBI" id="CHEBI:57305"/>
        <dbReference type="ChEBI" id="CHEBI:57453"/>
        <dbReference type="EC" id="2.1.2.1"/>
    </reaction>
</comment>
<dbReference type="STRING" id="1246581.A0A2H9TLA9"/>
<name>A0A2H9TLA9_9FUNG</name>